<evidence type="ECO:0000256" key="1">
    <source>
        <dbReference type="ARBA" id="ARBA00022741"/>
    </source>
</evidence>
<dbReference type="PANTHER" id="PTHR43788">
    <property type="entry name" value="DNA2/NAM7 HELICASE FAMILY MEMBER"/>
    <property type="match status" value="1"/>
</dbReference>
<evidence type="ECO:0000256" key="2">
    <source>
        <dbReference type="ARBA" id="ARBA00022801"/>
    </source>
</evidence>
<keyword evidence="3" id="KW-0347">Helicase</keyword>
<reference evidence="7" key="1">
    <citation type="submission" date="2020-12" db="UniProtKB">
        <authorList>
            <consortium name="WormBaseParasite"/>
        </authorList>
    </citation>
    <scope>IDENTIFICATION</scope>
    <source>
        <strain evidence="7">MHco3</strain>
    </source>
</reference>
<accession>A0A7I4Z1X3</accession>
<evidence type="ECO:0000259" key="5">
    <source>
        <dbReference type="Pfam" id="PF13086"/>
    </source>
</evidence>
<dbReference type="AlphaFoldDB" id="A0A7I4Z1X3"/>
<dbReference type="PANTHER" id="PTHR43788:SF16">
    <property type="entry name" value="HELICASE WITH ZINC FINGER 2"/>
    <property type="match status" value="1"/>
</dbReference>
<dbReference type="WBParaSite" id="HCON_00170510-00001">
    <property type="protein sequence ID" value="HCON_00170510-00001"/>
    <property type="gene ID" value="HCON_00170510"/>
</dbReference>
<sequence>MLPLGVYRITEEVRAFFEDRLGPFNNYVNYPNASKAKVAKICSAACSALVADNNADDDRRSHLTDATIVWPLWFPTRIRFHVHDMPSEAGWGPGRHAVVWVVGSNNLIQVKVVHVEPDSPARRLDVTAEAFRWSNLALQRAFTAHGRDIGIGHIAGICVRLVKASAASDPVYELVSLSSMYDNLQAGSIGHQVIDLVFSRPRPDANQPLRLRDPPNLPQVDWTFSVQQQMIVLIPDQREAVRLGCSSMPIVGVQVAFGTGKTLIGSLIAALSSDTPNTTVIVTTCTNAAVDQFTDTPDFSHLRVVRHISDSAAAENRTPTDADLSKILKTLGDTFYNQLDFDERVVCADFRDHRQLLEDYLAHHKRVPEMSDGEREQFEIAEEYVSTTLRRMIRIIFKVYRPSVICMTTASLLNSTASRTGIFTLYIPSFRTIIGDEGSQIPEPALLAIAARFQVARHIYNGDEHQLAPHAKCPHASNPVLHGARGVMTTLSHAPGVPVAPLVTTFRAHPTLIEIPNTIAYSGTLVSGTLAEARTLLLNSRIRFPSPGVPFTFIHMEDTSVQAISKSHYNTVEGTV</sequence>
<dbReference type="OrthoDB" id="5863679at2759"/>
<evidence type="ECO:0000256" key="4">
    <source>
        <dbReference type="ARBA" id="ARBA00022840"/>
    </source>
</evidence>
<dbReference type="InterPro" id="IPR027417">
    <property type="entry name" value="P-loop_NTPase"/>
</dbReference>
<organism evidence="6 7">
    <name type="scientific">Haemonchus contortus</name>
    <name type="common">Barber pole worm</name>
    <dbReference type="NCBI Taxonomy" id="6289"/>
    <lineage>
        <taxon>Eukaryota</taxon>
        <taxon>Metazoa</taxon>
        <taxon>Ecdysozoa</taxon>
        <taxon>Nematoda</taxon>
        <taxon>Chromadorea</taxon>
        <taxon>Rhabditida</taxon>
        <taxon>Rhabditina</taxon>
        <taxon>Rhabditomorpha</taxon>
        <taxon>Strongyloidea</taxon>
        <taxon>Trichostrongylidae</taxon>
        <taxon>Haemonchus</taxon>
    </lineage>
</organism>
<proteinExistence type="predicted"/>
<evidence type="ECO:0000313" key="6">
    <source>
        <dbReference type="Proteomes" id="UP000025227"/>
    </source>
</evidence>
<keyword evidence="6" id="KW-1185">Reference proteome</keyword>
<feature type="domain" description="DNA2/NAM7 helicase helicase" evidence="5">
    <location>
        <begin position="236"/>
        <end position="469"/>
    </location>
</feature>
<dbReference type="GO" id="GO:0016787">
    <property type="term" value="F:hydrolase activity"/>
    <property type="evidence" value="ECO:0007669"/>
    <property type="project" value="UniProtKB-KW"/>
</dbReference>
<keyword evidence="4" id="KW-0067">ATP-binding</keyword>
<keyword evidence="2" id="KW-0378">Hydrolase</keyword>
<evidence type="ECO:0000313" key="7">
    <source>
        <dbReference type="WBParaSite" id="HCON_00170510-00001"/>
    </source>
</evidence>
<dbReference type="Pfam" id="PF13086">
    <property type="entry name" value="AAA_11"/>
    <property type="match status" value="1"/>
</dbReference>
<keyword evidence="1" id="KW-0547">Nucleotide-binding</keyword>
<dbReference type="InterPro" id="IPR041677">
    <property type="entry name" value="DNA2/NAM7_AAA_11"/>
</dbReference>
<dbReference type="SUPFAM" id="SSF52540">
    <property type="entry name" value="P-loop containing nucleoside triphosphate hydrolases"/>
    <property type="match status" value="1"/>
</dbReference>
<dbReference type="GO" id="GO:0043139">
    <property type="term" value="F:5'-3' DNA helicase activity"/>
    <property type="evidence" value="ECO:0007669"/>
    <property type="project" value="TreeGrafter"/>
</dbReference>
<dbReference type="InterPro" id="IPR050534">
    <property type="entry name" value="Coronavir_polyprotein_1ab"/>
</dbReference>
<dbReference type="GO" id="GO:0005524">
    <property type="term" value="F:ATP binding"/>
    <property type="evidence" value="ECO:0007669"/>
    <property type="project" value="UniProtKB-KW"/>
</dbReference>
<evidence type="ECO:0000256" key="3">
    <source>
        <dbReference type="ARBA" id="ARBA00022806"/>
    </source>
</evidence>
<dbReference type="Proteomes" id="UP000025227">
    <property type="component" value="Unplaced"/>
</dbReference>
<protein>
    <submittedName>
        <fullName evidence="7">AAA_12 domain-containing protein</fullName>
    </submittedName>
</protein>
<dbReference type="Gene3D" id="3.40.50.300">
    <property type="entry name" value="P-loop containing nucleotide triphosphate hydrolases"/>
    <property type="match status" value="1"/>
</dbReference>
<name>A0A7I4Z1X3_HAECO</name>